<evidence type="ECO:0000313" key="3">
    <source>
        <dbReference type="Proteomes" id="UP000249417"/>
    </source>
</evidence>
<dbReference type="InterPro" id="IPR010319">
    <property type="entry name" value="Transglutaminase-like_Cys_pept"/>
</dbReference>
<protein>
    <recommendedName>
        <fullName evidence="4">Transglutaminase</fullName>
    </recommendedName>
</protein>
<dbReference type="AlphaFoldDB" id="A0A2W5N2Q1"/>
<dbReference type="EMBL" id="QFQB01000014">
    <property type="protein sequence ID" value="PZQ47364.1"/>
    <property type="molecule type" value="Genomic_DNA"/>
</dbReference>
<dbReference type="Proteomes" id="UP000249417">
    <property type="component" value="Unassembled WGS sequence"/>
</dbReference>
<sequence length="232" mass="27407">MNIRKKFKMASAVALFMLVGKSIAQVPVDTQNADILSANAVEDRGQKSKFFRISGDYDNGFHRHEQFCERDPEECDFEDGGTIYADLSPEMMNMLREINREVNRRFRYVSDRTRYGRDDYWTIPKEDKRPYLRGDCEDYALYKRKILERVLPKSAMSLAFLDVARGYSHVVLIVRTKQGDYVLDSRRDELRLVNDTPDYSYRAITDPFDRSKWRKVSQPVYDRQGREMHPFI</sequence>
<feature type="signal peptide" evidence="1">
    <location>
        <begin position="1"/>
        <end position="24"/>
    </location>
</feature>
<proteinExistence type="predicted"/>
<organism evidence="2 3">
    <name type="scientific">Micavibrio aeruginosavorus</name>
    <dbReference type="NCBI Taxonomy" id="349221"/>
    <lineage>
        <taxon>Bacteria</taxon>
        <taxon>Pseudomonadati</taxon>
        <taxon>Bdellovibrionota</taxon>
        <taxon>Bdellovibrionia</taxon>
        <taxon>Bdellovibrionales</taxon>
        <taxon>Pseudobdellovibrionaceae</taxon>
        <taxon>Micavibrio</taxon>
    </lineage>
</organism>
<dbReference type="PANTHER" id="PTHR39327">
    <property type="match status" value="1"/>
</dbReference>
<keyword evidence="1" id="KW-0732">Signal</keyword>
<gene>
    <name evidence="2" type="ORF">DI551_03465</name>
</gene>
<comment type="caution">
    <text evidence="2">The sequence shown here is derived from an EMBL/GenBank/DDBJ whole genome shotgun (WGS) entry which is preliminary data.</text>
</comment>
<dbReference type="Gene3D" id="3.10.620.30">
    <property type="match status" value="1"/>
</dbReference>
<feature type="chain" id="PRO_5015881647" description="Transglutaminase" evidence="1">
    <location>
        <begin position="25"/>
        <end position="232"/>
    </location>
</feature>
<evidence type="ECO:0008006" key="4">
    <source>
        <dbReference type="Google" id="ProtNLM"/>
    </source>
</evidence>
<accession>A0A2W5N2Q1</accession>
<evidence type="ECO:0000313" key="2">
    <source>
        <dbReference type="EMBL" id="PZQ47364.1"/>
    </source>
</evidence>
<evidence type="ECO:0000256" key="1">
    <source>
        <dbReference type="SAM" id="SignalP"/>
    </source>
</evidence>
<reference evidence="2 3" key="1">
    <citation type="submission" date="2017-08" db="EMBL/GenBank/DDBJ databases">
        <title>Infants hospitalized years apart are colonized by the same room-sourced microbial strains.</title>
        <authorList>
            <person name="Brooks B."/>
            <person name="Olm M.R."/>
            <person name="Firek B.A."/>
            <person name="Baker R."/>
            <person name="Thomas B.C."/>
            <person name="Morowitz M.J."/>
            <person name="Banfield J.F."/>
        </authorList>
    </citation>
    <scope>NUCLEOTIDE SEQUENCE [LARGE SCALE GENOMIC DNA]</scope>
    <source>
        <strain evidence="2">S2_005_002_R2_29</strain>
    </source>
</reference>
<dbReference type="Pfam" id="PF06035">
    <property type="entry name" value="Peptidase_C93"/>
    <property type="match status" value="1"/>
</dbReference>
<name>A0A2W5N2Q1_9BACT</name>
<dbReference type="PANTHER" id="PTHR39327:SF1">
    <property type="entry name" value="BLR5470 PROTEIN"/>
    <property type="match status" value="1"/>
</dbReference>